<gene>
    <name evidence="1" type="ORF">AB0301_16690</name>
</gene>
<organism evidence="1 2">
    <name type="scientific">Microbacterium profundi</name>
    <dbReference type="NCBI Taxonomy" id="450380"/>
    <lineage>
        <taxon>Bacteria</taxon>
        <taxon>Bacillati</taxon>
        <taxon>Actinomycetota</taxon>
        <taxon>Actinomycetes</taxon>
        <taxon>Micrococcales</taxon>
        <taxon>Microbacteriaceae</taxon>
        <taxon>Microbacterium</taxon>
    </lineage>
</organism>
<accession>A0ABV3LLC7</accession>
<dbReference type="EMBL" id="JBFBMH010000042">
    <property type="protein sequence ID" value="MEW1976694.1"/>
    <property type="molecule type" value="Genomic_DNA"/>
</dbReference>
<dbReference type="CDD" id="cd00090">
    <property type="entry name" value="HTH_ARSR"/>
    <property type="match status" value="1"/>
</dbReference>
<evidence type="ECO:0000313" key="1">
    <source>
        <dbReference type="EMBL" id="MEW1976694.1"/>
    </source>
</evidence>
<name>A0ABV3LLC7_9MICO</name>
<dbReference type="RefSeq" id="WP_366233516.1">
    <property type="nucleotide sequence ID" value="NZ_JBFBMH010000042.1"/>
</dbReference>
<protein>
    <submittedName>
        <fullName evidence="1">Winged helix-turn-helix domain-containing protein</fullName>
    </submittedName>
</protein>
<sequence length="198" mass="21879">MKASVPTISPLLRSDVQGNLLAELMLTPARERTLTDLAASVGASMPTVHREVERLVTSGFLTERRSGRNRYVRANLEHPLHTPVRQIIEYAYGPRAVLPRLLSPIDGIEEAYVYGSWAARMNGQEGADPADIDVIVVGRPSRAELYDVAIAALAELGQEVNIRSVGRTRWQAADDPFLQTLKSRPLVRLDLDRAKVDS</sequence>
<dbReference type="Proteomes" id="UP001553715">
    <property type="component" value="Unassembled WGS sequence"/>
</dbReference>
<keyword evidence="2" id="KW-1185">Reference proteome</keyword>
<dbReference type="InterPro" id="IPR036390">
    <property type="entry name" value="WH_DNA-bd_sf"/>
</dbReference>
<reference evidence="1 2" key="1">
    <citation type="submission" date="2024-06" db="EMBL/GenBank/DDBJ databases">
        <title>The Natural Products Discovery Center: Release of the First 8490 Sequenced Strains for Exploring Actinobacteria Biosynthetic Diversity.</title>
        <authorList>
            <person name="Kalkreuter E."/>
            <person name="Kautsar S.A."/>
            <person name="Yang D."/>
            <person name="Bader C.D."/>
            <person name="Teijaro C.N."/>
            <person name="Fluegel L."/>
            <person name="Davis C.M."/>
            <person name="Simpson J.R."/>
            <person name="Lauterbach L."/>
            <person name="Steele A.D."/>
            <person name="Gui C."/>
            <person name="Meng S."/>
            <person name="Li G."/>
            <person name="Viehrig K."/>
            <person name="Ye F."/>
            <person name="Su P."/>
            <person name="Kiefer A.F."/>
            <person name="Nichols A."/>
            <person name="Cepeda A.J."/>
            <person name="Yan W."/>
            <person name="Fan B."/>
            <person name="Jiang Y."/>
            <person name="Adhikari A."/>
            <person name="Zheng C.-J."/>
            <person name="Schuster L."/>
            <person name="Cowan T.M."/>
            <person name="Smanski M.J."/>
            <person name="Chevrette M.G."/>
            <person name="De Carvalho L.P.S."/>
            <person name="Shen B."/>
        </authorList>
    </citation>
    <scope>NUCLEOTIDE SEQUENCE [LARGE SCALE GENOMIC DNA]</scope>
    <source>
        <strain evidence="1 2">NPDC077434</strain>
    </source>
</reference>
<dbReference type="Gene3D" id="1.10.10.10">
    <property type="entry name" value="Winged helix-like DNA-binding domain superfamily/Winged helix DNA-binding domain"/>
    <property type="match status" value="1"/>
</dbReference>
<dbReference type="InterPro" id="IPR011991">
    <property type="entry name" value="ArsR-like_HTH"/>
</dbReference>
<proteinExistence type="predicted"/>
<dbReference type="SUPFAM" id="SSF46785">
    <property type="entry name" value="Winged helix' DNA-binding domain"/>
    <property type="match status" value="1"/>
</dbReference>
<evidence type="ECO:0000313" key="2">
    <source>
        <dbReference type="Proteomes" id="UP001553715"/>
    </source>
</evidence>
<dbReference type="InterPro" id="IPR036388">
    <property type="entry name" value="WH-like_DNA-bd_sf"/>
</dbReference>
<comment type="caution">
    <text evidence="1">The sequence shown here is derived from an EMBL/GenBank/DDBJ whole genome shotgun (WGS) entry which is preliminary data.</text>
</comment>